<sequence length="88" mass="9589">MGCSLLDITLSRGDNKACDHDFATQGSHTPCGIVEEDSGDLYINMGCSHKTSDFIADTLDGWWKSLPPEKQQSIDKIQLKSDNGPESS</sequence>
<feature type="non-terminal residue" evidence="1">
    <location>
        <position position="88"/>
    </location>
</feature>
<evidence type="ECO:0000313" key="2">
    <source>
        <dbReference type="Proteomes" id="UP000249396"/>
    </source>
</evidence>
<comment type="caution">
    <text evidence="1">The sequence shown here is derived from an EMBL/GenBank/DDBJ whole genome shotgun (WGS) entry which is preliminary data.</text>
</comment>
<reference evidence="1 2" key="1">
    <citation type="journal article" date="2018" name="Aquat. Microb. Ecol.">
        <title>Gammaproteobacterial methanotrophs dominate.</title>
        <authorList>
            <person name="Rissanen A.J."/>
            <person name="Saarenheimo J."/>
            <person name="Tiirola M."/>
            <person name="Peura S."/>
            <person name="Aalto S.L."/>
            <person name="Karvinen A."/>
            <person name="Nykanen H."/>
        </authorList>
    </citation>
    <scope>NUCLEOTIDE SEQUENCE [LARGE SCALE GENOMIC DNA]</scope>
    <source>
        <strain evidence="1">AMbin10</strain>
    </source>
</reference>
<accession>A0A2W4RI67</accession>
<proteinExistence type="predicted"/>
<name>A0A2W4RI67_9GAMM</name>
<gene>
    <name evidence="1" type="ORF">DM484_04045</name>
</gene>
<dbReference type="AlphaFoldDB" id="A0A2W4RI67"/>
<evidence type="ECO:0000313" key="1">
    <source>
        <dbReference type="EMBL" id="PZN83615.1"/>
    </source>
</evidence>
<dbReference type="Proteomes" id="UP000249396">
    <property type="component" value="Unassembled WGS sequence"/>
</dbReference>
<dbReference type="Pfam" id="PF07592">
    <property type="entry name" value="DDE_Tnp_ISAZ013"/>
    <property type="match status" value="1"/>
</dbReference>
<protein>
    <submittedName>
        <fullName evidence="1">Uncharacterized protein</fullName>
    </submittedName>
</protein>
<dbReference type="EMBL" id="QJPH01000182">
    <property type="protein sequence ID" value="PZN83615.1"/>
    <property type="molecule type" value="Genomic_DNA"/>
</dbReference>
<organism evidence="1 2">
    <name type="scientific">Candidatus Methylumidiphilus alinenensis</name>
    <dbReference type="NCBI Taxonomy" id="2202197"/>
    <lineage>
        <taxon>Bacteria</taxon>
        <taxon>Pseudomonadati</taxon>
        <taxon>Pseudomonadota</taxon>
        <taxon>Gammaproteobacteria</taxon>
        <taxon>Methylococcales</taxon>
        <taxon>Candidatus Methylumidiphilus</taxon>
    </lineage>
</organism>
<dbReference type="InterPro" id="IPR011518">
    <property type="entry name" value="Transposase_36"/>
</dbReference>